<organism evidence="2">
    <name type="scientific">Veillonella atypica</name>
    <dbReference type="NCBI Taxonomy" id="39777"/>
    <lineage>
        <taxon>Bacteria</taxon>
        <taxon>Bacillati</taxon>
        <taxon>Bacillota</taxon>
        <taxon>Negativicutes</taxon>
        <taxon>Veillonellales</taxon>
        <taxon>Veillonellaceae</taxon>
        <taxon>Veillonella</taxon>
    </lineage>
</organism>
<dbReference type="EMBL" id="CACRUN010000008">
    <property type="protein sequence ID" value="VYT81263.1"/>
    <property type="molecule type" value="Genomic_DNA"/>
</dbReference>
<name>A0A6N2ZRC6_9FIRM</name>
<dbReference type="AlphaFoldDB" id="A0A6N2ZRC6"/>
<sequence>MSDIKKFSKQMDILKSSKDGLQNQISIQSSPVNYFHSSDEEYKCYKKKVQDFTSTAQNLPNDHLEELIFFINKGVQSYKDLKGQFHYLTDSTLQLYLLDSPEWKVEPPLYSRDSLYSPFKSKNYAQCYFELVTVPNNFYAPYYFTDSDEFQLTILGLNTLQRLEKENHALQLAEESLRISKESAKYGKFAAWLAGIGIFTTIIIAILSFIFS</sequence>
<keyword evidence="1" id="KW-1133">Transmembrane helix</keyword>
<dbReference type="RefSeq" id="WP_156717801.1">
    <property type="nucleotide sequence ID" value="NZ_CACRUN010000008.1"/>
</dbReference>
<keyword evidence="1" id="KW-0472">Membrane</keyword>
<protein>
    <submittedName>
        <fullName evidence="2">Uncharacterized protein</fullName>
    </submittedName>
</protein>
<evidence type="ECO:0000256" key="1">
    <source>
        <dbReference type="SAM" id="Phobius"/>
    </source>
</evidence>
<reference evidence="2" key="1">
    <citation type="submission" date="2019-11" db="EMBL/GenBank/DDBJ databases">
        <authorList>
            <person name="Feng L."/>
        </authorList>
    </citation>
    <scope>NUCLEOTIDE SEQUENCE</scope>
    <source>
        <strain evidence="2">VatypicaLFYP47</strain>
    </source>
</reference>
<proteinExistence type="predicted"/>
<feature type="transmembrane region" description="Helical" evidence="1">
    <location>
        <begin position="189"/>
        <end position="211"/>
    </location>
</feature>
<gene>
    <name evidence="2" type="ORF">VALFYP47_00902</name>
</gene>
<evidence type="ECO:0000313" key="2">
    <source>
        <dbReference type="EMBL" id="VYT81263.1"/>
    </source>
</evidence>
<accession>A0A6N2ZRC6</accession>
<keyword evidence="1" id="KW-0812">Transmembrane</keyword>